<sequence length="151" mass="17769">MSANEFYKKLDKTIKNNIGHRLFTLTVVDHSIKYVERVYSNNIKIYPLLGTKPIPINSWTNKVINNKKSFFGENKNQIKKLFFDYEKIFSLGCGSIINIPIINDKKILGTLNILHKERFYTIKSVKMIQPYAQLLSPYFILHQLKMKKKKK</sequence>
<dbReference type="Gene3D" id="3.30.450.40">
    <property type="match status" value="1"/>
</dbReference>
<evidence type="ECO:0008006" key="2">
    <source>
        <dbReference type="Google" id="ProtNLM"/>
    </source>
</evidence>
<organism evidence="1">
    <name type="scientific">marine metagenome</name>
    <dbReference type="NCBI Taxonomy" id="408172"/>
    <lineage>
        <taxon>unclassified sequences</taxon>
        <taxon>metagenomes</taxon>
        <taxon>ecological metagenomes</taxon>
    </lineage>
</organism>
<accession>A0A381X0K2</accession>
<proteinExistence type="predicted"/>
<dbReference type="InterPro" id="IPR029016">
    <property type="entry name" value="GAF-like_dom_sf"/>
</dbReference>
<reference evidence="1" key="1">
    <citation type="submission" date="2018-05" db="EMBL/GenBank/DDBJ databases">
        <authorList>
            <person name="Lanie J.A."/>
            <person name="Ng W.-L."/>
            <person name="Kazmierczak K.M."/>
            <person name="Andrzejewski T.M."/>
            <person name="Davidsen T.M."/>
            <person name="Wayne K.J."/>
            <person name="Tettelin H."/>
            <person name="Glass J.I."/>
            <person name="Rusch D."/>
            <person name="Podicherti R."/>
            <person name="Tsui H.-C.T."/>
            <person name="Winkler M.E."/>
        </authorList>
    </citation>
    <scope>NUCLEOTIDE SEQUENCE</scope>
</reference>
<dbReference type="AlphaFoldDB" id="A0A381X0K2"/>
<dbReference type="EMBL" id="UINC01013485">
    <property type="protein sequence ID" value="SVA58230.1"/>
    <property type="molecule type" value="Genomic_DNA"/>
</dbReference>
<evidence type="ECO:0000313" key="1">
    <source>
        <dbReference type="EMBL" id="SVA58230.1"/>
    </source>
</evidence>
<name>A0A381X0K2_9ZZZZ</name>
<dbReference type="SUPFAM" id="SSF55781">
    <property type="entry name" value="GAF domain-like"/>
    <property type="match status" value="1"/>
</dbReference>
<gene>
    <name evidence="1" type="ORF">METZ01_LOCUS111084</name>
</gene>
<protein>
    <recommendedName>
        <fullName evidence="2">GAF domain-containing protein</fullName>
    </recommendedName>
</protein>